<evidence type="ECO:0000313" key="1">
    <source>
        <dbReference type="EMBL" id="CAL1547344.1"/>
    </source>
</evidence>
<accession>A0AAV2IJT8</accession>
<name>A0AAV2IJT8_LYMST</name>
<keyword evidence="2" id="KW-1185">Reference proteome</keyword>
<comment type="caution">
    <text evidence="1">The sequence shown here is derived from an EMBL/GenBank/DDBJ whole genome shotgun (WGS) entry which is preliminary data.</text>
</comment>
<dbReference type="AlphaFoldDB" id="A0AAV2IJT8"/>
<organism evidence="1 2">
    <name type="scientific">Lymnaea stagnalis</name>
    <name type="common">Great pond snail</name>
    <name type="synonym">Helix stagnalis</name>
    <dbReference type="NCBI Taxonomy" id="6523"/>
    <lineage>
        <taxon>Eukaryota</taxon>
        <taxon>Metazoa</taxon>
        <taxon>Spiralia</taxon>
        <taxon>Lophotrochozoa</taxon>
        <taxon>Mollusca</taxon>
        <taxon>Gastropoda</taxon>
        <taxon>Heterobranchia</taxon>
        <taxon>Euthyneura</taxon>
        <taxon>Panpulmonata</taxon>
        <taxon>Hygrophila</taxon>
        <taxon>Lymnaeoidea</taxon>
        <taxon>Lymnaeidae</taxon>
        <taxon>Lymnaea</taxon>
    </lineage>
</organism>
<dbReference type="InterPro" id="IPR027468">
    <property type="entry name" value="Alpha-dystroglycan_domain_2"/>
</dbReference>
<dbReference type="Proteomes" id="UP001497497">
    <property type="component" value="Unassembled WGS sequence"/>
</dbReference>
<proteinExistence type="predicted"/>
<protein>
    <submittedName>
        <fullName evidence="1">Uncharacterized protein</fullName>
    </submittedName>
</protein>
<reference evidence="1 2" key="1">
    <citation type="submission" date="2024-04" db="EMBL/GenBank/DDBJ databases">
        <authorList>
            <consortium name="Genoscope - CEA"/>
            <person name="William W."/>
        </authorList>
    </citation>
    <scope>NUCLEOTIDE SEQUENCE [LARGE SCALE GENOMIC DNA]</scope>
</reference>
<feature type="non-terminal residue" evidence="1">
    <location>
        <position position="1"/>
    </location>
</feature>
<feature type="non-terminal residue" evidence="1">
    <location>
        <position position="139"/>
    </location>
</feature>
<sequence>LLLSVTSKCGLKHDDQSHTASGPDQTCTPRSDVFQITVTKLSLEHSWTPLPNPALHRWSPDGEFANQQPGGDYVCDGDRLIASLVLCVDSDHLQSRDRISLVAKLAEFLTIPMMSILMEPSSTHSLVVIERGFQMVSAG</sequence>
<evidence type="ECO:0000313" key="2">
    <source>
        <dbReference type="Proteomes" id="UP001497497"/>
    </source>
</evidence>
<dbReference type="EMBL" id="CAXITT010000951">
    <property type="protein sequence ID" value="CAL1547344.1"/>
    <property type="molecule type" value="Genomic_DNA"/>
</dbReference>
<gene>
    <name evidence="1" type="ORF">GSLYS_00020669001</name>
</gene>
<dbReference type="Gene3D" id="3.30.70.1040">
    <property type="entry name" value="Dystroglycan, domain 2"/>
    <property type="match status" value="1"/>
</dbReference>